<accession>A0A437N1J5</accession>
<reference evidence="2 3" key="1">
    <citation type="submission" date="2019-01" db="EMBL/GenBank/DDBJ databases">
        <authorList>
            <person name="Chen W.-M."/>
        </authorList>
    </citation>
    <scope>NUCLEOTIDE SEQUENCE [LARGE SCALE GENOMIC DNA]</scope>
    <source>
        <strain evidence="2 3">FSY-9</strain>
    </source>
</reference>
<dbReference type="Proteomes" id="UP000282837">
    <property type="component" value="Unassembled WGS sequence"/>
</dbReference>
<dbReference type="OrthoDB" id="7474881at2"/>
<comment type="caution">
    <text evidence="2">The sequence shown here is derived from an EMBL/GenBank/DDBJ whole genome shotgun (WGS) entry which is preliminary data.</text>
</comment>
<dbReference type="InterPro" id="IPR008309">
    <property type="entry name" value="YdbL"/>
</dbReference>
<keyword evidence="1" id="KW-0732">Signal</keyword>
<dbReference type="RefSeq" id="WP_127710682.1">
    <property type="nucleotide sequence ID" value="NZ_SACO01000012.1"/>
</dbReference>
<feature type="chain" id="PRO_5019231757" evidence="1">
    <location>
        <begin position="32"/>
        <end position="135"/>
    </location>
</feature>
<keyword evidence="3" id="KW-1185">Reference proteome</keyword>
<dbReference type="AlphaFoldDB" id="A0A437N1J5"/>
<sequence length="135" mass="14314">MGRIMISVKNMGFGLMVAALALPLVATPAMAQGRDPAYAAARAAGQVGEMPTGFLGIVGSPTPDLKRMVDDINIRRKAVYAERAPGQHATLEQYAFTIGCQLIAQTLPGEKYQSPEGQWLIRGNGAATRDARCPA</sequence>
<dbReference type="EMBL" id="SACO01000012">
    <property type="protein sequence ID" value="RVU03731.1"/>
    <property type="molecule type" value="Genomic_DNA"/>
</dbReference>
<evidence type="ECO:0000313" key="2">
    <source>
        <dbReference type="EMBL" id="RVU03731.1"/>
    </source>
</evidence>
<evidence type="ECO:0000256" key="1">
    <source>
        <dbReference type="SAM" id="SignalP"/>
    </source>
</evidence>
<gene>
    <name evidence="2" type="ORF">EOE18_14225</name>
</gene>
<feature type="signal peptide" evidence="1">
    <location>
        <begin position="1"/>
        <end position="31"/>
    </location>
</feature>
<dbReference type="Pfam" id="PF07027">
    <property type="entry name" value="DUF1318"/>
    <property type="match status" value="1"/>
</dbReference>
<organism evidence="2 3">
    <name type="scientific">Novosphingobium umbonatum</name>
    <dbReference type="NCBI Taxonomy" id="1908524"/>
    <lineage>
        <taxon>Bacteria</taxon>
        <taxon>Pseudomonadati</taxon>
        <taxon>Pseudomonadota</taxon>
        <taxon>Alphaproteobacteria</taxon>
        <taxon>Sphingomonadales</taxon>
        <taxon>Sphingomonadaceae</taxon>
        <taxon>Novosphingobium</taxon>
    </lineage>
</organism>
<evidence type="ECO:0000313" key="3">
    <source>
        <dbReference type="Proteomes" id="UP000282837"/>
    </source>
</evidence>
<protein>
    <submittedName>
        <fullName evidence="2">DUF1318 domain-containing protein</fullName>
    </submittedName>
</protein>
<proteinExistence type="predicted"/>
<name>A0A437N1J5_9SPHN</name>